<evidence type="ECO:0000256" key="2">
    <source>
        <dbReference type="ARBA" id="ARBA00022448"/>
    </source>
</evidence>
<evidence type="ECO:0000256" key="6">
    <source>
        <dbReference type="ARBA" id="ARBA00022847"/>
    </source>
</evidence>
<keyword evidence="3 11" id="KW-1003">Cell membrane</keyword>
<protein>
    <recommendedName>
        <fullName evidence="11">Probable potassium transport system protein Kup</fullName>
    </recommendedName>
</protein>
<evidence type="ECO:0000256" key="9">
    <source>
        <dbReference type="ARBA" id="ARBA00023065"/>
    </source>
</evidence>
<feature type="transmembrane region" description="Helical" evidence="11">
    <location>
        <begin position="279"/>
        <end position="311"/>
    </location>
</feature>
<feature type="transmembrane region" description="Helical" evidence="11">
    <location>
        <begin position="139"/>
        <end position="159"/>
    </location>
</feature>
<evidence type="ECO:0000256" key="5">
    <source>
        <dbReference type="ARBA" id="ARBA00022692"/>
    </source>
</evidence>
<dbReference type="Pfam" id="PF22776">
    <property type="entry name" value="K_trans_C"/>
    <property type="match status" value="1"/>
</dbReference>
<keyword evidence="5 11" id="KW-0812">Transmembrane</keyword>
<evidence type="ECO:0000256" key="8">
    <source>
        <dbReference type="ARBA" id="ARBA00022989"/>
    </source>
</evidence>
<evidence type="ECO:0000256" key="1">
    <source>
        <dbReference type="ARBA" id="ARBA00004141"/>
    </source>
</evidence>
<dbReference type="InterPro" id="IPR003855">
    <property type="entry name" value="K+_transporter"/>
</dbReference>
<keyword evidence="7 11" id="KW-0630">Potassium</keyword>
<comment type="similarity">
    <text evidence="11">Belongs to the HAK/KUP transporter (TC 2.A.72) family.</text>
</comment>
<evidence type="ECO:0000313" key="15">
    <source>
        <dbReference type="Proteomes" id="UP000612233"/>
    </source>
</evidence>
<keyword evidence="6 11" id="KW-0769">Symport</keyword>
<evidence type="ECO:0000256" key="10">
    <source>
        <dbReference type="ARBA" id="ARBA00023136"/>
    </source>
</evidence>
<comment type="caution">
    <text evidence="14">The sequence shown here is derived from an EMBL/GenBank/DDBJ whole genome shotgun (WGS) entry which is preliminary data.</text>
</comment>
<keyword evidence="8 11" id="KW-1133">Transmembrane helix</keyword>
<reference evidence="14" key="1">
    <citation type="submission" date="2020-09" db="EMBL/GenBank/DDBJ databases">
        <authorList>
            <person name="Kim M.K."/>
        </authorList>
    </citation>
    <scope>NUCLEOTIDE SEQUENCE</scope>
    <source>
        <strain evidence="14">BT664</strain>
    </source>
</reference>
<dbReference type="Proteomes" id="UP000612233">
    <property type="component" value="Unassembled WGS sequence"/>
</dbReference>
<comment type="function">
    <text evidence="11">Transport of potassium into the cell. Likely operates as a K(+):H(+) symporter.</text>
</comment>
<dbReference type="GO" id="GO:0015293">
    <property type="term" value="F:symporter activity"/>
    <property type="evidence" value="ECO:0007669"/>
    <property type="project" value="UniProtKB-UniRule"/>
</dbReference>
<dbReference type="RefSeq" id="WP_191006253.1">
    <property type="nucleotide sequence ID" value="NZ_JACXAD010000019.1"/>
</dbReference>
<comment type="catalytic activity">
    <reaction evidence="11">
        <text>K(+)(in) + H(+)(in) = K(+)(out) + H(+)(out)</text>
        <dbReference type="Rhea" id="RHEA:28490"/>
        <dbReference type="ChEBI" id="CHEBI:15378"/>
        <dbReference type="ChEBI" id="CHEBI:29103"/>
    </reaction>
</comment>
<keyword evidence="10 11" id="KW-0472">Membrane</keyword>
<evidence type="ECO:0000313" key="14">
    <source>
        <dbReference type="EMBL" id="MBD2769444.1"/>
    </source>
</evidence>
<feature type="transmembrane region" description="Helical" evidence="11">
    <location>
        <begin position="332"/>
        <end position="351"/>
    </location>
</feature>
<evidence type="ECO:0000256" key="4">
    <source>
        <dbReference type="ARBA" id="ARBA00022538"/>
    </source>
</evidence>
<name>A0A927BFX4_9BACT</name>
<evidence type="ECO:0000256" key="3">
    <source>
        <dbReference type="ARBA" id="ARBA00022475"/>
    </source>
</evidence>
<dbReference type="GO" id="GO:0005886">
    <property type="term" value="C:plasma membrane"/>
    <property type="evidence" value="ECO:0007669"/>
    <property type="project" value="UniProtKB-SubCell"/>
</dbReference>
<feature type="transmembrane region" description="Helical" evidence="11">
    <location>
        <begin position="237"/>
        <end position="259"/>
    </location>
</feature>
<dbReference type="AlphaFoldDB" id="A0A927BFX4"/>
<feature type="transmembrane region" description="Helical" evidence="11">
    <location>
        <begin position="97"/>
        <end position="119"/>
    </location>
</feature>
<comment type="subcellular location">
    <subcellularLocation>
        <location evidence="11">Cell membrane</location>
        <topology evidence="11">Multi-pass membrane protein</topology>
    </subcellularLocation>
    <subcellularLocation>
        <location evidence="1">Membrane</location>
        <topology evidence="1">Multi-pass membrane protein</topology>
    </subcellularLocation>
</comment>
<keyword evidence="4 11" id="KW-0633">Potassium transport</keyword>
<keyword evidence="15" id="KW-1185">Reference proteome</keyword>
<feature type="transmembrane region" description="Helical" evidence="11">
    <location>
        <begin position="415"/>
        <end position="434"/>
    </location>
</feature>
<proteinExistence type="inferred from homology"/>
<dbReference type="GO" id="GO:0015079">
    <property type="term" value="F:potassium ion transmembrane transporter activity"/>
    <property type="evidence" value="ECO:0007669"/>
    <property type="project" value="UniProtKB-UniRule"/>
</dbReference>
<evidence type="ECO:0000256" key="11">
    <source>
        <dbReference type="HAMAP-Rule" id="MF_01522"/>
    </source>
</evidence>
<dbReference type="PANTHER" id="PTHR30540:SF83">
    <property type="entry name" value="K+ POTASSIUM TRANSPORTER"/>
    <property type="match status" value="1"/>
</dbReference>
<evidence type="ECO:0000259" key="13">
    <source>
        <dbReference type="Pfam" id="PF22776"/>
    </source>
</evidence>
<feature type="transmembrane region" description="Helical" evidence="11">
    <location>
        <begin position="387"/>
        <end position="409"/>
    </location>
</feature>
<dbReference type="Pfam" id="PF02705">
    <property type="entry name" value="K_trans"/>
    <property type="match status" value="1"/>
</dbReference>
<accession>A0A927BFX4</accession>
<organism evidence="14 15">
    <name type="scientific">Hymenobacter montanus</name>
    <dbReference type="NCBI Taxonomy" id="2771359"/>
    <lineage>
        <taxon>Bacteria</taxon>
        <taxon>Pseudomonadati</taxon>
        <taxon>Bacteroidota</taxon>
        <taxon>Cytophagia</taxon>
        <taxon>Cytophagales</taxon>
        <taxon>Hymenobacteraceae</taxon>
        <taxon>Hymenobacter</taxon>
    </lineage>
</organism>
<feature type="domain" description="K+ potassium transporter integral membrane" evidence="12">
    <location>
        <begin position="16"/>
        <end position="442"/>
    </location>
</feature>
<evidence type="ECO:0000256" key="7">
    <source>
        <dbReference type="ARBA" id="ARBA00022958"/>
    </source>
</evidence>
<evidence type="ECO:0000259" key="12">
    <source>
        <dbReference type="Pfam" id="PF02705"/>
    </source>
</evidence>
<feature type="domain" description="K+ potassium transporter C-terminal" evidence="13">
    <location>
        <begin position="471"/>
        <end position="624"/>
    </location>
</feature>
<dbReference type="InterPro" id="IPR023051">
    <property type="entry name" value="Kup"/>
</dbReference>
<feature type="transmembrane region" description="Helical" evidence="11">
    <location>
        <begin position="49"/>
        <end position="70"/>
    </location>
</feature>
<feature type="transmembrane region" description="Helical" evidence="11">
    <location>
        <begin position="357"/>
        <end position="380"/>
    </location>
</feature>
<gene>
    <name evidence="11" type="primary">kup</name>
    <name evidence="14" type="ORF">IC235_16260</name>
</gene>
<keyword evidence="9 11" id="KW-0406">Ion transport</keyword>
<dbReference type="HAMAP" id="MF_01522">
    <property type="entry name" value="Kup"/>
    <property type="match status" value="1"/>
</dbReference>
<keyword evidence="2 11" id="KW-0813">Transport</keyword>
<sequence length="646" mass="72031">MTQTVSSHSRATATGTLIALGIVYGDIGTSPLYTVRGVFAHRPVTEEVVLGTISCVLWTLTLLTTVKYVFIALKADNNGEGGILALFARLRRLPVRWLYVPAIVGAAALLADGIITPPISVSSAIEGLRMLKPDLDTVPIVVVILLALFAFQQFGTAIIGKFFGPVMLLFFSMLAVLGVVHLVQTPGILRALNPYYALHMVTQVPGAFWLLGSIFLCSTGAEALYADMGHVGRPNIYLSWTFVKFCLVLNYLGQGAWLLRHLGPELGEQNLFFLMIPPALLLPAIALCTLATIIASQALISGSFTLVVEALRLNFWPKVRISYPTELRGQSYVASLNWLLCAGCIGVVLYFRESGRMEAAFGLAVTITMLMTTLLLAYYLRQRRVSAWLRGLLIGTYVVVEGAYLVANLRKFPEGGWLSVALSLVILVVIVAWIQGQRIRRDLTEFVPVTDWLPLLQTLSNDTSVPKYATHLVYLTKSTDPGLIENGIIHSIFKKNPKRADVYYFVHVHTDDDPYTRTFHVEHVVPQELVRIDFRLGFRVDHAINYMFRQVVTDLVKNGEIDITSRYASLREQDIVGDFQFVLLNKTLPYEHLLRGWKRVALRLHGWLKWLGVSDQESFGLDNSTYTVENVPLQMPARPELQLVRV</sequence>
<feature type="transmembrane region" description="Helical" evidence="11">
    <location>
        <begin position="166"/>
        <end position="184"/>
    </location>
</feature>
<dbReference type="EMBL" id="JACXAD010000019">
    <property type="protein sequence ID" value="MBD2769444.1"/>
    <property type="molecule type" value="Genomic_DNA"/>
</dbReference>
<dbReference type="InterPro" id="IPR053951">
    <property type="entry name" value="K_trans_N"/>
</dbReference>
<dbReference type="PANTHER" id="PTHR30540">
    <property type="entry name" value="OSMOTIC STRESS POTASSIUM TRANSPORTER"/>
    <property type="match status" value="1"/>
</dbReference>
<dbReference type="InterPro" id="IPR053952">
    <property type="entry name" value="K_trans_C"/>
</dbReference>
<feature type="transmembrane region" description="Helical" evidence="11">
    <location>
        <begin position="204"/>
        <end position="225"/>
    </location>
</feature>